<feature type="transmembrane region" description="Helical" evidence="5">
    <location>
        <begin position="57"/>
        <end position="79"/>
    </location>
</feature>
<accession>A0AAF3FIL1</accession>
<evidence type="ECO:0000256" key="2">
    <source>
        <dbReference type="ARBA" id="ARBA00022692"/>
    </source>
</evidence>
<keyword evidence="3 5" id="KW-1133">Transmembrane helix</keyword>
<protein>
    <submittedName>
        <fullName evidence="7">Gustatory receptor</fullName>
    </submittedName>
</protein>
<keyword evidence="4 5" id="KW-0472">Membrane</keyword>
<dbReference type="WBParaSite" id="MBELARI_LOCUS6761">
    <property type="protein sequence ID" value="MBELARI_LOCUS6761"/>
    <property type="gene ID" value="MBELARI_LOCUS6761"/>
</dbReference>
<dbReference type="InterPro" id="IPR053286">
    <property type="entry name" value="Nematode_rcpt-like_srab"/>
</dbReference>
<dbReference type="AlphaFoldDB" id="A0AAF3FIL1"/>
<comment type="subcellular location">
    <subcellularLocation>
        <location evidence="1">Membrane</location>
        <topology evidence="1">Multi-pass membrane protein</topology>
    </subcellularLocation>
</comment>
<evidence type="ECO:0000256" key="4">
    <source>
        <dbReference type="ARBA" id="ARBA00023136"/>
    </source>
</evidence>
<evidence type="ECO:0000256" key="3">
    <source>
        <dbReference type="ARBA" id="ARBA00022989"/>
    </source>
</evidence>
<evidence type="ECO:0000313" key="6">
    <source>
        <dbReference type="Proteomes" id="UP000887575"/>
    </source>
</evidence>
<feature type="transmembrane region" description="Helical" evidence="5">
    <location>
        <begin position="199"/>
        <end position="219"/>
    </location>
</feature>
<feature type="transmembrane region" description="Helical" evidence="5">
    <location>
        <begin position="147"/>
        <end position="167"/>
    </location>
</feature>
<reference evidence="7" key="1">
    <citation type="submission" date="2024-02" db="UniProtKB">
        <authorList>
            <consortium name="WormBaseParasite"/>
        </authorList>
    </citation>
    <scope>IDENTIFICATION</scope>
</reference>
<dbReference type="GO" id="GO:0016020">
    <property type="term" value="C:membrane"/>
    <property type="evidence" value="ECO:0007669"/>
    <property type="project" value="UniProtKB-SubCell"/>
</dbReference>
<feature type="transmembrane region" description="Helical" evidence="5">
    <location>
        <begin position="99"/>
        <end position="126"/>
    </location>
</feature>
<dbReference type="PANTHER" id="PTHR46561">
    <property type="entry name" value="SERPENTINE RECEPTOR, CLASS AB (CLASS A-LIKE)-RELATED"/>
    <property type="match status" value="1"/>
</dbReference>
<organism evidence="6 7">
    <name type="scientific">Mesorhabditis belari</name>
    <dbReference type="NCBI Taxonomy" id="2138241"/>
    <lineage>
        <taxon>Eukaryota</taxon>
        <taxon>Metazoa</taxon>
        <taxon>Ecdysozoa</taxon>
        <taxon>Nematoda</taxon>
        <taxon>Chromadorea</taxon>
        <taxon>Rhabditida</taxon>
        <taxon>Rhabditina</taxon>
        <taxon>Rhabditomorpha</taxon>
        <taxon>Rhabditoidea</taxon>
        <taxon>Rhabditidae</taxon>
        <taxon>Mesorhabditinae</taxon>
        <taxon>Mesorhabditis</taxon>
    </lineage>
</organism>
<dbReference type="Gene3D" id="1.20.1070.10">
    <property type="entry name" value="Rhodopsin 7-helix transmembrane proteins"/>
    <property type="match status" value="1"/>
</dbReference>
<keyword evidence="2 5" id="KW-0812">Transmembrane</keyword>
<sequence>MNDTNLTDSLCDEASELAHSETMKIVLIIQAIGCFSCFITMPIIFKKRGIRWLVHHNTRLLFAFHIGFTCLANAVYLFIHIYDLVRYWSSSDDPCSYLMTFVFVFHVRIIAIFGIFGQIYTIFSIAIERLYSTYYPVEYERTSSYKLGIGLLSGSILLAFCFSYGLLAPGSEWDHEVVAFTVRDNNNEDRYQTMMYAEVIPEVIVFFLFHFVLYVNHLKSPISTLLSLSNRYQIEENKKVIITLLPIFYIHFVFFFITSFGLSLFYVIFPSGSKVVHTMFLEIVCIIPIYGTVMPIVLEIALRIRTKQIEVIRKTEEGEMYFSTLNDTWNNSPPAEQRTITSRSKVNFLSVNKKS</sequence>
<keyword evidence="6" id="KW-1185">Reference proteome</keyword>
<name>A0AAF3FIL1_9BILA</name>
<dbReference type="Proteomes" id="UP000887575">
    <property type="component" value="Unassembled WGS sequence"/>
</dbReference>
<dbReference type="SUPFAM" id="SSF81321">
    <property type="entry name" value="Family A G protein-coupled receptor-like"/>
    <property type="match status" value="1"/>
</dbReference>
<evidence type="ECO:0000256" key="5">
    <source>
        <dbReference type="SAM" id="Phobius"/>
    </source>
</evidence>
<evidence type="ECO:0000313" key="7">
    <source>
        <dbReference type="WBParaSite" id="MBELARI_LOCUS6761"/>
    </source>
</evidence>
<dbReference type="Pfam" id="PF10292">
    <property type="entry name" value="7TM_GPCR_Srab"/>
    <property type="match status" value="1"/>
</dbReference>
<evidence type="ECO:0000256" key="1">
    <source>
        <dbReference type="ARBA" id="ARBA00004141"/>
    </source>
</evidence>
<dbReference type="PANTHER" id="PTHR46561:SF11">
    <property type="entry name" value="SERPENTINE RECEPTOR CLASS ALPHA_BETA-14"/>
    <property type="match status" value="1"/>
</dbReference>
<feature type="transmembrane region" description="Helical" evidence="5">
    <location>
        <begin position="275"/>
        <end position="298"/>
    </location>
</feature>
<dbReference type="InterPro" id="IPR019408">
    <property type="entry name" value="7TM_GPCR_serpentine_rcpt_Srab"/>
</dbReference>
<feature type="transmembrane region" description="Helical" evidence="5">
    <location>
        <begin position="240"/>
        <end position="269"/>
    </location>
</feature>
<feature type="transmembrane region" description="Helical" evidence="5">
    <location>
        <begin position="25"/>
        <end position="45"/>
    </location>
</feature>
<proteinExistence type="predicted"/>